<keyword evidence="1" id="KW-0489">Methyltransferase</keyword>
<keyword evidence="2" id="KW-1185">Reference proteome</keyword>
<evidence type="ECO:0000313" key="2">
    <source>
        <dbReference type="Proteomes" id="UP000076584"/>
    </source>
</evidence>
<comment type="caution">
    <text evidence="1">The sequence shown here is derived from an EMBL/GenBank/DDBJ whole genome shotgun (WGS) entry which is preliminary data.</text>
</comment>
<reference evidence="1 2" key="1">
    <citation type="submission" date="2015-06" db="EMBL/GenBank/DDBJ databases">
        <title>Survival trade-offs in plant roots during colonization by closely related pathogenic and mutualistic fungi.</title>
        <authorList>
            <person name="Hacquard S."/>
            <person name="Kracher B."/>
            <person name="Hiruma K."/>
            <person name="Weinman A."/>
            <person name="Muench P."/>
            <person name="Garrido Oter R."/>
            <person name="Ver Loren van Themaat E."/>
            <person name="Dallerey J.-F."/>
            <person name="Damm U."/>
            <person name="Henrissat B."/>
            <person name="Lespinet O."/>
            <person name="Thon M."/>
            <person name="Kemen E."/>
            <person name="McHardy A.C."/>
            <person name="Schulze-Lefert P."/>
            <person name="O'Connell R.J."/>
        </authorList>
    </citation>
    <scope>NUCLEOTIDE SEQUENCE [LARGE SCALE GENOMIC DNA]</scope>
    <source>
        <strain evidence="1 2">MAFF 238704</strain>
    </source>
</reference>
<organism evidence="1 2">
    <name type="scientific">Colletotrichum incanum</name>
    <name type="common">Soybean anthracnose fungus</name>
    <dbReference type="NCBI Taxonomy" id="1573173"/>
    <lineage>
        <taxon>Eukaryota</taxon>
        <taxon>Fungi</taxon>
        <taxon>Dikarya</taxon>
        <taxon>Ascomycota</taxon>
        <taxon>Pezizomycotina</taxon>
        <taxon>Sordariomycetes</taxon>
        <taxon>Hypocreomycetidae</taxon>
        <taxon>Glomerellales</taxon>
        <taxon>Glomerellaceae</taxon>
        <taxon>Colletotrichum</taxon>
        <taxon>Colletotrichum spaethianum species complex</taxon>
    </lineage>
</organism>
<proteinExistence type="predicted"/>
<dbReference type="AlphaFoldDB" id="A0A162PP76"/>
<dbReference type="GO" id="GO:0032259">
    <property type="term" value="P:methylation"/>
    <property type="evidence" value="ECO:0007669"/>
    <property type="project" value="UniProtKB-KW"/>
</dbReference>
<dbReference type="EMBL" id="LFIW01000229">
    <property type="protein sequence ID" value="KZL87403.1"/>
    <property type="molecule type" value="Genomic_DNA"/>
</dbReference>
<dbReference type="Proteomes" id="UP000076584">
    <property type="component" value="Unassembled WGS sequence"/>
</dbReference>
<protein>
    <submittedName>
        <fullName evidence="1">Methyltransferase</fullName>
    </submittedName>
</protein>
<name>A0A162PP76_COLIC</name>
<sequence>MTVVGALFDKGGVGADFTAKLVESFKKAGLENITFQHVNLPAGRHLENETDTKFSMNSLTVTIPTFAGAAKAMGAEVPSSVLENLEERFEKEMMERGATFMSVVVCGQKPL</sequence>
<gene>
    <name evidence="1" type="ORF">CI238_03979</name>
</gene>
<dbReference type="GO" id="GO:0008168">
    <property type="term" value="F:methyltransferase activity"/>
    <property type="evidence" value="ECO:0007669"/>
    <property type="project" value="UniProtKB-KW"/>
</dbReference>
<dbReference type="STRING" id="1573173.A0A162PP76"/>
<accession>A0A162PP76</accession>
<evidence type="ECO:0000313" key="1">
    <source>
        <dbReference type="EMBL" id="KZL87403.1"/>
    </source>
</evidence>
<keyword evidence="1" id="KW-0808">Transferase</keyword>